<accession>A0A9W8AAQ5</accession>
<dbReference type="AlphaFoldDB" id="A0A9W8AAQ5"/>
<dbReference type="OrthoDB" id="5585333at2759"/>
<comment type="caution">
    <text evidence="2">The sequence shown here is derived from an EMBL/GenBank/DDBJ whole genome shotgun (WGS) entry which is preliminary data.</text>
</comment>
<feature type="region of interest" description="Disordered" evidence="1">
    <location>
        <begin position="1"/>
        <end position="182"/>
    </location>
</feature>
<feature type="compositionally biased region" description="Low complexity" evidence="1">
    <location>
        <begin position="526"/>
        <end position="553"/>
    </location>
</feature>
<evidence type="ECO:0000313" key="2">
    <source>
        <dbReference type="EMBL" id="KAJ1927599.1"/>
    </source>
</evidence>
<reference evidence="2" key="1">
    <citation type="submission" date="2022-07" db="EMBL/GenBank/DDBJ databases">
        <title>Phylogenomic reconstructions and comparative analyses of Kickxellomycotina fungi.</title>
        <authorList>
            <person name="Reynolds N.K."/>
            <person name="Stajich J.E."/>
            <person name="Barry K."/>
            <person name="Grigoriev I.V."/>
            <person name="Crous P."/>
            <person name="Smith M.E."/>
        </authorList>
    </citation>
    <scope>NUCLEOTIDE SEQUENCE</scope>
    <source>
        <strain evidence="2">RSA 861</strain>
    </source>
</reference>
<feature type="compositionally biased region" description="Low complexity" evidence="1">
    <location>
        <begin position="455"/>
        <end position="467"/>
    </location>
</feature>
<sequence length="652" mass="68062">MPLHPHSPHYTSTQSLGAYHSGDYSALGKSPSLPGSAAAVQPPPKSRWGLGSRRSKPSSPAYPPDSFMMNGPGYVKTNGPAPSRVKSLFQRNKQPKTFTCKGISSSDYFAANHNSTDLSDSAVPTPPPSESAGSPQDTIAPTLARQLSNGRSRSNTQPPPMVSPPVSPYYPPPPPSPALTRSAEPDFSVITLRRRIPLSSLPAPLPQSGQPLLRKPAELTARQHRNIDLTEALPDSAPSPRGSAFPDHIIPAADGSGPGRVASLLRRVGSVNNVRTSALPTSSAPLAVNTAVRPTVTAGVAPIPQGFKEGDDIPLSALWSMMKGSNSNPNTLPKSPLRLPRTPRSSTDSHRSNLNMSAASLHTGTNAKPPGLIPPGGRQGLAPSYSGLAANSSGGPGPPPLSTHLAPRQIAHMARPRGLRPAESAAPALATPETSPTQLVAPDSLESPISPGSPTPADRATAAITASARRRAHSRPVPPPLTLPTPEQDFHLSSAGPLSAPFAHPGYGATLPNGTMMPELPDTAVTLSSPTSSLRSRPSISSAASTATFEASTPQTAIYPSHSHNASSGHASGNSGSSSTWKSTKGNRPTSSASYSSLQSPHKQTVQFSHTNDDKIRDTIRQQLLDEATFDAMLKKSKFTLKVSLTPQNYAS</sequence>
<organism evidence="2 3">
    <name type="scientific">Tieghemiomyces parasiticus</name>
    <dbReference type="NCBI Taxonomy" id="78921"/>
    <lineage>
        <taxon>Eukaryota</taxon>
        <taxon>Fungi</taxon>
        <taxon>Fungi incertae sedis</taxon>
        <taxon>Zoopagomycota</taxon>
        <taxon>Kickxellomycotina</taxon>
        <taxon>Dimargaritomycetes</taxon>
        <taxon>Dimargaritales</taxon>
        <taxon>Dimargaritaceae</taxon>
        <taxon>Tieghemiomyces</taxon>
    </lineage>
</organism>
<feature type="compositionally biased region" description="Polar residues" evidence="1">
    <location>
        <begin position="131"/>
        <end position="156"/>
    </location>
</feature>
<feature type="region of interest" description="Disordered" evidence="1">
    <location>
        <begin position="320"/>
        <end position="497"/>
    </location>
</feature>
<evidence type="ECO:0000256" key="1">
    <source>
        <dbReference type="SAM" id="MobiDB-lite"/>
    </source>
</evidence>
<feature type="region of interest" description="Disordered" evidence="1">
    <location>
        <begin position="509"/>
        <end position="615"/>
    </location>
</feature>
<proteinExistence type="predicted"/>
<feature type="compositionally biased region" description="Polar residues" evidence="1">
    <location>
        <begin position="580"/>
        <end position="610"/>
    </location>
</feature>
<protein>
    <submittedName>
        <fullName evidence="2">Uncharacterized protein</fullName>
    </submittedName>
</protein>
<feature type="compositionally biased region" description="Polar residues" evidence="1">
    <location>
        <begin position="323"/>
        <end position="333"/>
    </location>
</feature>
<keyword evidence="3" id="KW-1185">Reference proteome</keyword>
<feature type="compositionally biased region" description="Low complexity" evidence="1">
    <location>
        <begin position="561"/>
        <end position="579"/>
    </location>
</feature>
<evidence type="ECO:0000313" key="3">
    <source>
        <dbReference type="Proteomes" id="UP001150569"/>
    </source>
</evidence>
<gene>
    <name evidence="2" type="ORF">IWQ60_002778</name>
</gene>
<feature type="compositionally biased region" description="Polar residues" evidence="1">
    <location>
        <begin position="352"/>
        <end position="366"/>
    </location>
</feature>
<feature type="compositionally biased region" description="Polar residues" evidence="1">
    <location>
        <begin position="89"/>
        <end position="119"/>
    </location>
</feature>
<feature type="compositionally biased region" description="Pro residues" evidence="1">
    <location>
        <begin position="157"/>
        <end position="177"/>
    </location>
</feature>
<dbReference type="EMBL" id="JANBPT010000110">
    <property type="protein sequence ID" value="KAJ1927599.1"/>
    <property type="molecule type" value="Genomic_DNA"/>
</dbReference>
<dbReference type="Proteomes" id="UP001150569">
    <property type="component" value="Unassembled WGS sequence"/>
</dbReference>
<name>A0A9W8AAQ5_9FUNG</name>